<dbReference type="Proteomes" id="UP000546324">
    <property type="component" value="Unassembled WGS sequence"/>
</dbReference>
<comment type="caution">
    <text evidence="2">The sequence shown here is derived from an EMBL/GenBank/DDBJ whole genome shotgun (WGS) entry which is preliminary data.</text>
</comment>
<sequence>MRRRTLAVLALAPALALGLQGCGDEGAGGGGTAKAASDDQKMREFARCMRANGVDMPDPKNGRIEIRASAKPGGPGKDGPEADGGVQAAQKKCAHLMPNGGKPPKPKPEELAKMRAFAKCMRDHGVGAFPDPEPDGGIKIKEGKGTGPDPESRTFKSAQKACAKLSPGGGGFAATTRGGD</sequence>
<feature type="region of interest" description="Disordered" evidence="1">
    <location>
        <begin position="68"/>
        <end position="88"/>
    </location>
</feature>
<dbReference type="RefSeq" id="WP_185024161.1">
    <property type="nucleotide sequence ID" value="NZ_JACHMQ010000001.1"/>
</dbReference>
<dbReference type="AlphaFoldDB" id="A0A7X0FVI8"/>
<dbReference type="PROSITE" id="PS51257">
    <property type="entry name" value="PROKAR_LIPOPROTEIN"/>
    <property type="match status" value="1"/>
</dbReference>
<keyword evidence="3" id="KW-1185">Reference proteome</keyword>
<proteinExistence type="predicted"/>
<organism evidence="2 3">
    <name type="scientific">Actinomadura coerulea</name>
    <dbReference type="NCBI Taxonomy" id="46159"/>
    <lineage>
        <taxon>Bacteria</taxon>
        <taxon>Bacillati</taxon>
        <taxon>Actinomycetota</taxon>
        <taxon>Actinomycetes</taxon>
        <taxon>Streptosporangiales</taxon>
        <taxon>Thermomonosporaceae</taxon>
        <taxon>Actinomadura</taxon>
    </lineage>
</organism>
<evidence type="ECO:0000313" key="2">
    <source>
        <dbReference type="EMBL" id="MBB6394505.1"/>
    </source>
</evidence>
<feature type="compositionally biased region" description="Basic and acidic residues" evidence="1">
    <location>
        <begin position="136"/>
        <end position="154"/>
    </location>
</feature>
<evidence type="ECO:0000313" key="3">
    <source>
        <dbReference type="Proteomes" id="UP000546324"/>
    </source>
</evidence>
<name>A0A7X0FVI8_9ACTN</name>
<feature type="region of interest" description="Disordered" evidence="1">
    <location>
        <begin position="124"/>
        <end position="154"/>
    </location>
</feature>
<accession>A0A7X0FVI8</accession>
<reference evidence="2 3" key="1">
    <citation type="submission" date="2020-08" db="EMBL/GenBank/DDBJ databases">
        <title>Sequencing the genomes of 1000 actinobacteria strains.</title>
        <authorList>
            <person name="Klenk H.-P."/>
        </authorList>
    </citation>
    <scope>NUCLEOTIDE SEQUENCE [LARGE SCALE GENOMIC DNA]</scope>
    <source>
        <strain evidence="2 3">DSM 43675</strain>
    </source>
</reference>
<dbReference type="EMBL" id="JACHMQ010000001">
    <property type="protein sequence ID" value="MBB6394505.1"/>
    <property type="molecule type" value="Genomic_DNA"/>
</dbReference>
<evidence type="ECO:0000256" key="1">
    <source>
        <dbReference type="SAM" id="MobiDB-lite"/>
    </source>
</evidence>
<gene>
    <name evidence="2" type="ORF">BKA00_001419</name>
</gene>
<protein>
    <submittedName>
        <fullName evidence="2">Uncharacterized protein</fullName>
    </submittedName>
</protein>